<feature type="signal peptide" evidence="5">
    <location>
        <begin position="1"/>
        <end position="22"/>
    </location>
</feature>
<protein>
    <submittedName>
        <fullName evidence="7">Branched-chain amino acid ABC transporter substrate-binding protein</fullName>
    </submittedName>
</protein>
<dbReference type="CDD" id="cd06329">
    <property type="entry name" value="PBP1_SBP-like"/>
    <property type="match status" value="1"/>
</dbReference>
<dbReference type="SUPFAM" id="SSF53822">
    <property type="entry name" value="Periplasmic binding protein-like I"/>
    <property type="match status" value="1"/>
</dbReference>
<dbReference type="Proteomes" id="UP001604002">
    <property type="component" value="Unassembled WGS sequence"/>
</dbReference>
<dbReference type="InterPro" id="IPR000709">
    <property type="entry name" value="Leu_Ile_Val-bd"/>
</dbReference>
<dbReference type="PANTHER" id="PTHR30483:SF37">
    <property type="entry name" value="ABC TRANSPORTER SUBSTRATE-BINDING PROTEIN"/>
    <property type="match status" value="1"/>
</dbReference>
<evidence type="ECO:0000313" key="8">
    <source>
        <dbReference type="Proteomes" id="UP001604002"/>
    </source>
</evidence>
<reference evidence="7 8" key="1">
    <citation type="submission" date="2024-02" db="EMBL/GenBank/DDBJ databases">
        <title>Expansion and revision of Xanthobacter and proposal of Roseixanthobacter gen. nov.</title>
        <authorList>
            <person name="Soltysiak M.P.M."/>
            <person name="Jalihal A."/>
            <person name="Ory A."/>
            <person name="Chrisophersen C."/>
            <person name="Lee A.D."/>
            <person name="Boulton J."/>
            <person name="Springer M."/>
        </authorList>
    </citation>
    <scope>NUCLEOTIDE SEQUENCE [LARGE SCALE GENOMIC DNA]</scope>
    <source>
        <strain evidence="7 8">23A</strain>
    </source>
</reference>
<dbReference type="InterPro" id="IPR051010">
    <property type="entry name" value="BCAA_transport"/>
</dbReference>
<comment type="caution">
    <text evidence="7">The sequence shown here is derived from an EMBL/GenBank/DDBJ whole genome shotgun (WGS) entry which is preliminary data.</text>
</comment>
<evidence type="ECO:0000313" key="7">
    <source>
        <dbReference type="EMBL" id="MFG1374974.1"/>
    </source>
</evidence>
<dbReference type="PANTHER" id="PTHR30483">
    <property type="entry name" value="LEUCINE-SPECIFIC-BINDING PROTEIN"/>
    <property type="match status" value="1"/>
</dbReference>
<feature type="chain" id="PRO_5047267184" evidence="5">
    <location>
        <begin position="23"/>
        <end position="415"/>
    </location>
</feature>
<dbReference type="Gene3D" id="3.40.50.2300">
    <property type="match status" value="2"/>
</dbReference>
<evidence type="ECO:0000256" key="2">
    <source>
        <dbReference type="ARBA" id="ARBA00022448"/>
    </source>
</evidence>
<dbReference type="RefSeq" id="WP_393994533.1">
    <property type="nucleotide sequence ID" value="NZ_JBAFVH010000018.1"/>
</dbReference>
<keyword evidence="3 5" id="KW-0732">Signal</keyword>
<dbReference type="InterPro" id="IPR028081">
    <property type="entry name" value="Leu-bd"/>
</dbReference>
<organism evidence="7 8">
    <name type="scientific">Xanthobacter oligotrophicus</name>
    <dbReference type="NCBI Taxonomy" id="2607286"/>
    <lineage>
        <taxon>Bacteria</taxon>
        <taxon>Pseudomonadati</taxon>
        <taxon>Pseudomonadota</taxon>
        <taxon>Alphaproteobacteria</taxon>
        <taxon>Hyphomicrobiales</taxon>
        <taxon>Xanthobacteraceae</taxon>
        <taxon>Xanthobacter</taxon>
    </lineage>
</organism>
<keyword evidence="2" id="KW-0813">Transport</keyword>
<dbReference type="InterPro" id="IPR028082">
    <property type="entry name" value="Peripla_BP_I"/>
</dbReference>
<evidence type="ECO:0000256" key="3">
    <source>
        <dbReference type="ARBA" id="ARBA00022729"/>
    </source>
</evidence>
<evidence type="ECO:0000256" key="4">
    <source>
        <dbReference type="ARBA" id="ARBA00022970"/>
    </source>
</evidence>
<feature type="domain" description="Leucine-binding protein" evidence="6">
    <location>
        <begin position="27"/>
        <end position="374"/>
    </location>
</feature>
<keyword evidence="4" id="KW-0029">Amino-acid transport</keyword>
<dbReference type="Pfam" id="PF13458">
    <property type="entry name" value="Peripla_BP_6"/>
    <property type="match status" value="1"/>
</dbReference>
<keyword evidence="8" id="KW-1185">Reference proteome</keyword>
<evidence type="ECO:0000256" key="5">
    <source>
        <dbReference type="SAM" id="SignalP"/>
    </source>
</evidence>
<name>A0ABW7A1S9_9HYPH</name>
<dbReference type="EMBL" id="JBAFVH010000018">
    <property type="protein sequence ID" value="MFG1374974.1"/>
    <property type="molecule type" value="Genomic_DNA"/>
</dbReference>
<dbReference type="PRINTS" id="PR00337">
    <property type="entry name" value="LEUILEVALBP"/>
</dbReference>
<gene>
    <name evidence="7" type="ORF">V5F32_22580</name>
</gene>
<evidence type="ECO:0000259" key="6">
    <source>
        <dbReference type="Pfam" id="PF13458"/>
    </source>
</evidence>
<proteinExistence type="inferred from homology"/>
<comment type="similarity">
    <text evidence="1">Belongs to the leucine-binding protein family.</text>
</comment>
<evidence type="ECO:0000256" key="1">
    <source>
        <dbReference type="ARBA" id="ARBA00010062"/>
    </source>
</evidence>
<accession>A0ABW7A1S9</accession>
<sequence length="415" mass="43510">MTIRTHFLAPIAAMLLASTAGAASAEPLKVAVIETLSGPQASTGLLFKTAAKYGIDKINAGGGYGGEPIALLEYDNQGGPVGAADKVKAAIADGARFIVQGSSSAVSGQITEDVRKHNLRNPGKEVIFLNVGGEALELTGAKCHFYHFRFNPNAQVRVKPMVLAMKDAGILGTRVYSMNQNYSWGIDMEGAIVANAPLGGYTVVEKTLHDVNKIQDFSPYVAKISAANAETVITGNWSNDLLLLMKAAHGAGLKTRFATAFLDQPGNIANAGDVALGNVVSHPFNAEASEATAAFAEDYKAKTGHYPVYIEPQTAFGVAMVGEALKSAPPAKDGSVDINAVAKAIENVKVKTPMGEASMRAADHQAQIPMAVSIVAEDAKFKVDGTTLGFKPMKLFTAAEASSPVQESCKMTRPN</sequence>